<accession>A0AA35X633</accession>
<evidence type="ECO:0000313" key="2">
    <source>
        <dbReference type="Proteomes" id="UP001174909"/>
    </source>
</evidence>
<organism evidence="1 2">
    <name type="scientific">Geodia barretti</name>
    <name type="common">Barrett's horny sponge</name>
    <dbReference type="NCBI Taxonomy" id="519541"/>
    <lineage>
        <taxon>Eukaryota</taxon>
        <taxon>Metazoa</taxon>
        <taxon>Porifera</taxon>
        <taxon>Demospongiae</taxon>
        <taxon>Heteroscleromorpha</taxon>
        <taxon>Tetractinellida</taxon>
        <taxon>Astrophorina</taxon>
        <taxon>Geodiidae</taxon>
        <taxon>Geodia</taxon>
    </lineage>
</organism>
<comment type="caution">
    <text evidence="1">The sequence shown here is derived from an EMBL/GenBank/DDBJ whole genome shotgun (WGS) entry which is preliminary data.</text>
</comment>
<dbReference type="EMBL" id="CASHTH010003587">
    <property type="protein sequence ID" value="CAI8046748.1"/>
    <property type="molecule type" value="Genomic_DNA"/>
</dbReference>
<gene>
    <name evidence="1" type="ORF">GBAR_LOCUS25843</name>
</gene>
<proteinExistence type="predicted"/>
<protein>
    <submittedName>
        <fullName evidence="1">Uncharacterized protein</fullName>
    </submittedName>
</protein>
<dbReference type="AlphaFoldDB" id="A0AA35X633"/>
<dbReference type="Proteomes" id="UP001174909">
    <property type="component" value="Unassembled WGS sequence"/>
</dbReference>
<reference evidence="1" key="1">
    <citation type="submission" date="2023-03" db="EMBL/GenBank/DDBJ databases">
        <authorList>
            <person name="Steffen K."/>
            <person name="Cardenas P."/>
        </authorList>
    </citation>
    <scope>NUCLEOTIDE SEQUENCE</scope>
</reference>
<evidence type="ECO:0000313" key="1">
    <source>
        <dbReference type="EMBL" id="CAI8046748.1"/>
    </source>
</evidence>
<keyword evidence="2" id="KW-1185">Reference proteome</keyword>
<sequence>MLMNSLFCMSGGALLEAKRREKPRGVSKALTTQVSAQGNPSWLCSDSS</sequence>
<name>A0AA35X633_GEOBA</name>
<feature type="non-terminal residue" evidence="1">
    <location>
        <position position="48"/>
    </location>
</feature>